<dbReference type="SMART" id="SM00558">
    <property type="entry name" value="JmjC"/>
    <property type="match status" value="1"/>
</dbReference>
<comment type="caution">
    <text evidence="3">The sequence shown here is derived from an EMBL/GenBank/DDBJ whole genome shotgun (WGS) entry which is preliminary data.</text>
</comment>
<evidence type="ECO:0000256" key="1">
    <source>
        <dbReference type="SAM" id="MobiDB-lite"/>
    </source>
</evidence>
<dbReference type="PANTHER" id="PTHR12461:SF102">
    <property type="entry name" value="LYSINE-SPECIFIC DEMETHYLASE JMJ31"/>
    <property type="match status" value="1"/>
</dbReference>
<feature type="compositionally biased region" description="Basic and acidic residues" evidence="1">
    <location>
        <begin position="75"/>
        <end position="92"/>
    </location>
</feature>
<reference evidence="3" key="1">
    <citation type="submission" date="2021-02" db="EMBL/GenBank/DDBJ databases">
        <authorList>
            <person name="Palmer J.M."/>
        </authorList>
    </citation>
    <scope>NUCLEOTIDE SEQUENCE</scope>
    <source>
        <strain evidence="3">SCRP23</strain>
    </source>
</reference>
<dbReference type="AlphaFoldDB" id="A0A8T1WN41"/>
<dbReference type="InterPro" id="IPR041667">
    <property type="entry name" value="Cupin_8"/>
</dbReference>
<evidence type="ECO:0000259" key="2">
    <source>
        <dbReference type="PROSITE" id="PS51184"/>
    </source>
</evidence>
<feature type="compositionally biased region" description="Low complexity" evidence="1">
    <location>
        <begin position="51"/>
        <end position="72"/>
    </location>
</feature>
<dbReference type="PROSITE" id="PS51184">
    <property type="entry name" value="JMJC"/>
    <property type="match status" value="1"/>
</dbReference>
<keyword evidence="4" id="KW-1185">Reference proteome</keyword>
<dbReference type="OrthoDB" id="415358at2759"/>
<dbReference type="EMBL" id="JAGDFL010000260">
    <property type="protein sequence ID" value="KAG7394631.1"/>
    <property type="molecule type" value="Genomic_DNA"/>
</dbReference>
<feature type="domain" description="JmjC" evidence="2">
    <location>
        <begin position="221"/>
        <end position="370"/>
    </location>
</feature>
<dbReference type="PANTHER" id="PTHR12461">
    <property type="entry name" value="HYPOXIA-INDUCIBLE FACTOR 1 ALPHA INHIBITOR-RELATED"/>
    <property type="match status" value="1"/>
</dbReference>
<dbReference type="Proteomes" id="UP000693981">
    <property type="component" value="Unassembled WGS sequence"/>
</dbReference>
<feature type="compositionally biased region" description="Basic and acidic residues" evidence="1">
    <location>
        <begin position="10"/>
        <end position="28"/>
    </location>
</feature>
<sequence length="516" mass="57336">MSEVANQPPKPKDASSTKDTQAHPVREWIDTLLKAAVIAKGDQKTGTQPQTEDTSPSATAATETTATSVPTSNSSKDDDAENKPEKTVDGSKETAPPPPSEGLEDGAVDTGRDATEASTTVAKRYRRRRCEVEGCNKFARFNNACSGHVVDIACKERSSDSYCGADKERQSVELKFGDFVDYYQASFTKQTHWLQTVDDLEFYLCQCPIAVFKPDATCAKATLSSIMDEFCLPKCLQDKPMTQVNLWMTVRPSRTTLHYDAYQNVLVVLYGKKTVTLYPPSDSANLYPFPVHSKSANHSQVNIVQPNLSEHPRFSKASAQRFTIAAGDALLIPEGWWHQVDSDAFTIAVNYWWDDVREQLVADSRLVPYYARVLMEELIKQQCEASLLALRSTGILPQEATFMDESSAVSAFLTAPDQRGREQVFLSLDNKTLVQVQRCLAESQDAEWRQFLVNASVDMVAVLTNTWEKGNLEEDFLGVVLGALGDDGEAIQEQLVCKQEKFRQNCAAIVYRSFGQ</sequence>
<proteinExistence type="predicted"/>
<dbReference type="Pfam" id="PF13621">
    <property type="entry name" value="Cupin_8"/>
    <property type="match status" value="1"/>
</dbReference>
<protein>
    <recommendedName>
        <fullName evidence="2">JmjC domain-containing protein</fullName>
    </recommendedName>
</protein>
<feature type="region of interest" description="Disordered" evidence="1">
    <location>
        <begin position="40"/>
        <end position="120"/>
    </location>
</feature>
<organism evidence="3 4">
    <name type="scientific">Phytophthora boehmeriae</name>
    <dbReference type="NCBI Taxonomy" id="109152"/>
    <lineage>
        <taxon>Eukaryota</taxon>
        <taxon>Sar</taxon>
        <taxon>Stramenopiles</taxon>
        <taxon>Oomycota</taxon>
        <taxon>Peronosporomycetes</taxon>
        <taxon>Peronosporales</taxon>
        <taxon>Peronosporaceae</taxon>
        <taxon>Phytophthora</taxon>
    </lineage>
</organism>
<accession>A0A8T1WN41</accession>
<name>A0A8T1WN41_9STRA</name>
<evidence type="ECO:0000313" key="3">
    <source>
        <dbReference type="EMBL" id="KAG7394631.1"/>
    </source>
</evidence>
<evidence type="ECO:0000313" key="4">
    <source>
        <dbReference type="Proteomes" id="UP000693981"/>
    </source>
</evidence>
<dbReference type="InterPro" id="IPR003347">
    <property type="entry name" value="JmjC_dom"/>
</dbReference>
<gene>
    <name evidence="3" type="ORF">PHYBOEH_004941</name>
</gene>
<feature type="region of interest" description="Disordered" evidence="1">
    <location>
        <begin position="1"/>
        <end position="28"/>
    </location>
</feature>